<dbReference type="PRINTS" id="PR00385">
    <property type="entry name" value="P450"/>
</dbReference>
<dbReference type="InterPro" id="IPR050364">
    <property type="entry name" value="Cytochrome_P450_fung"/>
</dbReference>
<evidence type="ECO:0000256" key="3">
    <source>
        <dbReference type="ARBA" id="ARBA00023002"/>
    </source>
</evidence>
<keyword evidence="4 6" id="KW-0408">Iron</keyword>
<dbReference type="AlphaFoldDB" id="A0A395IDT3"/>
<evidence type="ECO:0008006" key="11">
    <source>
        <dbReference type="Google" id="ProtNLM"/>
    </source>
</evidence>
<keyword evidence="8" id="KW-0472">Membrane</keyword>
<keyword evidence="2 6" id="KW-0479">Metal-binding</keyword>
<dbReference type="GO" id="GO:0020037">
    <property type="term" value="F:heme binding"/>
    <property type="evidence" value="ECO:0007669"/>
    <property type="project" value="InterPro"/>
</dbReference>
<evidence type="ECO:0000256" key="6">
    <source>
        <dbReference type="PIRSR" id="PIRSR602401-1"/>
    </source>
</evidence>
<dbReference type="InterPro" id="IPR002401">
    <property type="entry name" value="Cyt_P450_E_grp-I"/>
</dbReference>
<evidence type="ECO:0000256" key="8">
    <source>
        <dbReference type="SAM" id="Phobius"/>
    </source>
</evidence>
<dbReference type="PRINTS" id="PR00463">
    <property type="entry name" value="EP450I"/>
</dbReference>
<comment type="cofactor">
    <cofactor evidence="6">
        <name>heme</name>
        <dbReference type="ChEBI" id="CHEBI:30413"/>
    </cofactor>
</comment>
<keyword evidence="7" id="KW-0503">Monooxygenase</keyword>
<gene>
    <name evidence="9" type="ORF">DID88_003985</name>
</gene>
<dbReference type="InterPro" id="IPR036396">
    <property type="entry name" value="Cyt_P450_sf"/>
</dbReference>
<protein>
    <recommendedName>
        <fullName evidence="11">Cytochrome P450</fullName>
    </recommendedName>
</protein>
<comment type="caution">
    <text evidence="9">The sequence shown here is derived from an EMBL/GenBank/DDBJ whole genome shotgun (WGS) entry which is preliminary data.</text>
</comment>
<reference evidence="9 10" key="1">
    <citation type="submission" date="2018-06" db="EMBL/GenBank/DDBJ databases">
        <title>Genome Sequence of the Brown Rot Fungal Pathogen Monilinia fructigena.</title>
        <authorList>
            <person name="Landi L."/>
            <person name="De Miccolis Angelini R.M."/>
            <person name="Pollastro S."/>
            <person name="Abate D."/>
            <person name="Faretra F."/>
            <person name="Romanazzi G."/>
        </authorList>
    </citation>
    <scope>NUCLEOTIDE SEQUENCE [LARGE SCALE GENOMIC DNA]</scope>
    <source>
        <strain evidence="9 10">Mfrg269</strain>
    </source>
</reference>
<dbReference type="PANTHER" id="PTHR46300:SF5">
    <property type="entry name" value="CYTOCHROME P450"/>
    <property type="match status" value="1"/>
</dbReference>
<dbReference type="Proteomes" id="UP000249056">
    <property type="component" value="Unassembled WGS sequence"/>
</dbReference>
<sequence length="415" mass="46175">MGKQDGMGSDFDVSSLGPRFKAHRAHLQSAFTKGSVVQYRGIQEQEARQALRTITQRPENWEIALRRFASAIVLRVAFGITLENDDDEYVKIAADAIHATGNGGSPGATIVDYLPFLGNLPYWMVPSPTIRHARKWGSAIQRLHDVPFAAAQKENEGVAQKSSYVYSLLEKHAQKWVAGSRERFFSMKDINGSAAAIFIAGSDTTFATTLVGILNLLRHPTIFHKARELLDQTIGLHRLPSLKDRDNPKLLYLEHIVQEIVRWRPLSPLGIPHKSLHDDVYNGMFIPRGTSVYFNTWAMSRDRALYSDPDRFNPDRYLPVEQGGAGEPYLKGPFGFGRRICVGRHLALGSVWIVLATLISTVDISKAVDLDGNEIEPIVGFTTGLFEVVILFILIVDLDPVRRGGVFAWVWGVGG</sequence>
<evidence type="ECO:0000256" key="7">
    <source>
        <dbReference type="RuleBase" id="RU000461"/>
    </source>
</evidence>
<keyword evidence="10" id="KW-1185">Reference proteome</keyword>
<feature type="transmembrane region" description="Helical" evidence="8">
    <location>
        <begin position="194"/>
        <end position="217"/>
    </location>
</feature>
<evidence type="ECO:0000313" key="9">
    <source>
        <dbReference type="EMBL" id="RAL58537.1"/>
    </source>
</evidence>
<accession>A0A395IDT3</accession>
<evidence type="ECO:0000256" key="4">
    <source>
        <dbReference type="ARBA" id="ARBA00023004"/>
    </source>
</evidence>
<dbReference type="InterPro" id="IPR001128">
    <property type="entry name" value="Cyt_P450"/>
</dbReference>
<feature type="binding site" description="axial binding residue" evidence="6">
    <location>
        <position position="341"/>
    </location>
    <ligand>
        <name>heme</name>
        <dbReference type="ChEBI" id="CHEBI:30413"/>
    </ligand>
    <ligandPart>
        <name>Fe</name>
        <dbReference type="ChEBI" id="CHEBI:18248"/>
    </ligandPart>
</feature>
<dbReference type="PANTHER" id="PTHR46300">
    <property type="entry name" value="P450, PUTATIVE (EUROFUNG)-RELATED-RELATED"/>
    <property type="match status" value="1"/>
</dbReference>
<evidence type="ECO:0000256" key="2">
    <source>
        <dbReference type="ARBA" id="ARBA00022723"/>
    </source>
</evidence>
<feature type="transmembrane region" description="Helical" evidence="8">
    <location>
        <begin position="346"/>
        <end position="365"/>
    </location>
</feature>
<dbReference type="Pfam" id="PF00067">
    <property type="entry name" value="p450"/>
    <property type="match status" value="1"/>
</dbReference>
<dbReference type="Gene3D" id="1.10.630.10">
    <property type="entry name" value="Cytochrome P450"/>
    <property type="match status" value="1"/>
</dbReference>
<evidence type="ECO:0000313" key="10">
    <source>
        <dbReference type="Proteomes" id="UP000249056"/>
    </source>
</evidence>
<keyword evidence="3 7" id="KW-0560">Oxidoreductase</keyword>
<keyword evidence="5" id="KW-0843">Virulence</keyword>
<dbReference type="PROSITE" id="PS00086">
    <property type="entry name" value="CYTOCHROME_P450"/>
    <property type="match status" value="1"/>
</dbReference>
<dbReference type="GO" id="GO:0005506">
    <property type="term" value="F:iron ion binding"/>
    <property type="evidence" value="ECO:0007669"/>
    <property type="project" value="InterPro"/>
</dbReference>
<dbReference type="OrthoDB" id="2789670at2759"/>
<proteinExistence type="inferred from homology"/>
<name>A0A395IDT3_9HELO</name>
<dbReference type="GO" id="GO:0004497">
    <property type="term" value="F:monooxygenase activity"/>
    <property type="evidence" value="ECO:0007669"/>
    <property type="project" value="UniProtKB-KW"/>
</dbReference>
<organism evidence="9 10">
    <name type="scientific">Monilinia fructigena</name>
    <dbReference type="NCBI Taxonomy" id="38457"/>
    <lineage>
        <taxon>Eukaryota</taxon>
        <taxon>Fungi</taxon>
        <taxon>Dikarya</taxon>
        <taxon>Ascomycota</taxon>
        <taxon>Pezizomycotina</taxon>
        <taxon>Leotiomycetes</taxon>
        <taxon>Helotiales</taxon>
        <taxon>Sclerotiniaceae</taxon>
        <taxon>Monilinia</taxon>
    </lineage>
</organism>
<evidence type="ECO:0000256" key="1">
    <source>
        <dbReference type="ARBA" id="ARBA00010617"/>
    </source>
</evidence>
<keyword evidence="8" id="KW-0812">Transmembrane</keyword>
<comment type="similarity">
    <text evidence="1 7">Belongs to the cytochrome P450 family.</text>
</comment>
<feature type="transmembrane region" description="Helical" evidence="8">
    <location>
        <begin position="377"/>
        <end position="396"/>
    </location>
</feature>
<dbReference type="SUPFAM" id="SSF48264">
    <property type="entry name" value="Cytochrome P450"/>
    <property type="match status" value="1"/>
</dbReference>
<keyword evidence="6 7" id="KW-0349">Heme</keyword>
<keyword evidence="8" id="KW-1133">Transmembrane helix</keyword>
<dbReference type="GO" id="GO:0016705">
    <property type="term" value="F:oxidoreductase activity, acting on paired donors, with incorporation or reduction of molecular oxygen"/>
    <property type="evidence" value="ECO:0007669"/>
    <property type="project" value="InterPro"/>
</dbReference>
<evidence type="ECO:0000256" key="5">
    <source>
        <dbReference type="ARBA" id="ARBA00023026"/>
    </source>
</evidence>
<dbReference type="InterPro" id="IPR017972">
    <property type="entry name" value="Cyt_P450_CS"/>
</dbReference>
<dbReference type="EMBL" id="QKRW01000078">
    <property type="protein sequence ID" value="RAL58537.1"/>
    <property type="molecule type" value="Genomic_DNA"/>
</dbReference>